<feature type="domain" description="Amidohydrolase-related" evidence="2">
    <location>
        <begin position="15"/>
        <end position="289"/>
    </location>
</feature>
<comment type="similarity">
    <text evidence="1">Belongs to the metallo-dependent hydrolases superfamily.</text>
</comment>
<dbReference type="AlphaFoldDB" id="A0A927I208"/>
<dbReference type="Proteomes" id="UP000619295">
    <property type="component" value="Unassembled WGS sequence"/>
</dbReference>
<dbReference type="Pfam" id="PF04909">
    <property type="entry name" value="Amidohydro_2"/>
    <property type="match status" value="1"/>
</dbReference>
<evidence type="ECO:0000313" key="3">
    <source>
        <dbReference type="EMBL" id="MBD3847048.1"/>
    </source>
</evidence>
<evidence type="ECO:0000256" key="1">
    <source>
        <dbReference type="ARBA" id="ARBA00038310"/>
    </source>
</evidence>
<dbReference type="SUPFAM" id="SSF51556">
    <property type="entry name" value="Metallo-dependent hydrolases"/>
    <property type="match status" value="1"/>
</dbReference>
<dbReference type="GO" id="GO:0016787">
    <property type="term" value="F:hydrolase activity"/>
    <property type="evidence" value="ECO:0007669"/>
    <property type="project" value="InterPro"/>
</dbReference>
<dbReference type="InterPro" id="IPR006680">
    <property type="entry name" value="Amidohydro-rel"/>
</dbReference>
<keyword evidence="4" id="KW-1185">Reference proteome</keyword>
<dbReference type="PANTHER" id="PTHR43569:SF2">
    <property type="entry name" value="AMIDOHYDROLASE-RELATED DOMAIN-CONTAINING PROTEIN"/>
    <property type="match status" value="1"/>
</dbReference>
<reference evidence="3" key="1">
    <citation type="submission" date="2020-09" db="EMBL/GenBank/DDBJ databases">
        <title>Bosea spartocytisi sp. nov. a root nodule endophyte of Spartocytisus supranubius in the high mountain ecosystem fo the Teide National Park (Canary Islands, Spain).</title>
        <authorList>
            <person name="Pulido-Suarez L."/>
            <person name="Peix A."/>
            <person name="Igual J.M."/>
            <person name="Socas-Perez N."/>
            <person name="Velazquez E."/>
            <person name="Flores-Felix J.D."/>
            <person name="Leon-Barrios M."/>
        </authorList>
    </citation>
    <scope>NUCLEOTIDE SEQUENCE</scope>
    <source>
        <strain evidence="3">SSUT16</strain>
    </source>
</reference>
<evidence type="ECO:0000313" key="4">
    <source>
        <dbReference type="Proteomes" id="UP000619295"/>
    </source>
</evidence>
<accession>A0A927I208</accession>
<gene>
    <name evidence="3" type="ORF">IED13_15170</name>
</gene>
<sequence length="309" mass="32857">MTSPSPSKPPAPPRIDSHQHLWRLDRGDYGWLTPALEAIHRDFAPADLAPLLATHDIDATILVQAAPSEAETRFLLETAAATPFVAGVVGWADFAAPDAPARIAALAADPLLVGLRPMAQDIPDPHWLARPELAPAFAALREHNLVFDALVKLPQIPALLTLLEREKELPVVIDHGAKPDLTSTGVAGADLSAWRDGIAKLAAKPNTVCKLSGLVTEAGPDWTDATLAPAVAHLLACFGPERLLWGSDWPVATLRAPYAEWLATAERLTATLSDAERAAIFGGNAARVYLTKHGRNPAKIVSDSSSSRG</sequence>
<dbReference type="InterPro" id="IPR032466">
    <property type="entry name" value="Metal_Hydrolase"/>
</dbReference>
<organism evidence="3 4">
    <name type="scientific">Bosea spartocytisi</name>
    <dbReference type="NCBI Taxonomy" id="2773451"/>
    <lineage>
        <taxon>Bacteria</taxon>
        <taxon>Pseudomonadati</taxon>
        <taxon>Pseudomonadota</taxon>
        <taxon>Alphaproteobacteria</taxon>
        <taxon>Hyphomicrobiales</taxon>
        <taxon>Boseaceae</taxon>
        <taxon>Bosea</taxon>
    </lineage>
</organism>
<evidence type="ECO:0000259" key="2">
    <source>
        <dbReference type="Pfam" id="PF04909"/>
    </source>
</evidence>
<dbReference type="InterPro" id="IPR052350">
    <property type="entry name" value="Metallo-dep_Lactonases"/>
</dbReference>
<proteinExistence type="inferred from homology"/>
<comment type="caution">
    <text evidence="3">The sequence shown here is derived from an EMBL/GenBank/DDBJ whole genome shotgun (WGS) entry which is preliminary data.</text>
</comment>
<protein>
    <submittedName>
        <fullName evidence="3">Amidohydrolase family protein</fullName>
    </submittedName>
</protein>
<dbReference type="PANTHER" id="PTHR43569">
    <property type="entry name" value="AMIDOHYDROLASE"/>
    <property type="match status" value="1"/>
</dbReference>
<dbReference type="RefSeq" id="WP_191124679.1">
    <property type="nucleotide sequence ID" value="NZ_JACXWY010000008.1"/>
</dbReference>
<dbReference type="EMBL" id="JACXWY010000008">
    <property type="protein sequence ID" value="MBD3847048.1"/>
    <property type="molecule type" value="Genomic_DNA"/>
</dbReference>
<dbReference type="Gene3D" id="3.20.20.140">
    <property type="entry name" value="Metal-dependent hydrolases"/>
    <property type="match status" value="1"/>
</dbReference>
<name>A0A927I208_9HYPH</name>